<dbReference type="Pfam" id="PF21079">
    <property type="entry name" value="GDH_HM2"/>
    <property type="match status" value="1"/>
</dbReference>
<evidence type="ECO:0000259" key="4">
    <source>
        <dbReference type="Pfam" id="PF21075"/>
    </source>
</evidence>
<feature type="domain" description="NAD-specific glutamate dehydrogenase C-terminal" evidence="3">
    <location>
        <begin position="1271"/>
        <end position="1602"/>
    </location>
</feature>
<dbReference type="Pfam" id="PF21073">
    <property type="entry name" value="GDH_HM1"/>
    <property type="match status" value="1"/>
</dbReference>
<dbReference type="Pfam" id="PF21075">
    <property type="entry name" value="GDH_ACT1"/>
    <property type="match status" value="1"/>
</dbReference>
<dbReference type="SUPFAM" id="SSF53223">
    <property type="entry name" value="Aminoacid dehydrogenase-like, N-terminal domain"/>
    <property type="match status" value="1"/>
</dbReference>
<dbReference type="SUPFAM" id="SSF51735">
    <property type="entry name" value="NAD(P)-binding Rossmann-fold domains"/>
    <property type="match status" value="1"/>
</dbReference>
<organism evidence="7 8">
    <name type="scientific">Salinisphaera aquimarina</name>
    <dbReference type="NCBI Taxonomy" id="2094031"/>
    <lineage>
        <taxon>Bacteria</taxon>
        <taxon>Pseudomonadati</taxon>
        <taxon>Pseudomonadota</taxon>
        <taxon>Gammaproteobacteria</taxon>
        <taxon>Salinisphaerales</taxon>
        <taxon>Salinisphaeraceae</taxon>
        <taxon>Salinisphaera</taxon>
    </lineage>
</organism>
<dbReference type="InterPro" id="IPR028971">
    <property type="entry name" value="NAD-GDH_cat"/>
</dbReference>
<sequence length="1616" mass="177407">MNKTVTIVADVRARAAAYDGEDKALLLDFVDACFDGVLDGALAARSPAALFAAVCDEFELIREPRTRGHARATVQPLDGSEGRCDMALISIADDMPFLVDTVGMAVRDTGAQIDWMMHPVVRVSRDGDGRVKAIRSASETTDHGDEESLIRLEFAAAAGTDGEALIARVESNLQDLARVVSDWQPMRRQLQRVVSDLDTVPTGVSADECAETQAFLRWLADDHFTLLGYRCRQVTEGEDGEEIMVDSPGTSLGLLREDRPDIDPDGYVAPAASMDKYTQSSRVLVVTKANMKAWIHHAETMDVIAIKRLDDIGNVIGAHRFLGLFSGEAYAMSPRQIPLLRQKVRDVMSRSALRPRSHTAKSLRYILETFPRDELFQSSEDELYTVVMGVLGMRETERLRLFLRRDRYDRFYSCLVYMPRERYTLELRDQIQGELERRLDGRTHEFDAQFLRSDLVRVYYQIVVEASSELTRDTATLEAELIAATRAWPDRFAKAADAAGTLMPAYARAFDIGYRERFDGAEAVADAQLLATLEDDAPPVLRVIGVVGDNVRLKLYGSGAEMPLSTVLPILENFGLSVHTQWPYEIQRGGHAPQWIHEFEAEHPQAAVLDASASASPGQDVAVAEAIAEAFADIVSARAEDDSLNRLIITAGFSPRQVVLVRTITRYLVQTDLPYSPAYVEAQLTAHADLVAQLVALFERRFNPANANADGAGVEDMSLQGDIDAALDAVASLDADRILRAFHGVVTAALRTNYFQHVTQAADTADDTPRFKSYVSIKLDPTRMPELPRPLPMFEAFVYAPEVEGVHLRGGRVARGGLRWSDRREDFRTEVLGLMKAQMVKNAVIVPVGAKGGFVVKNAPADESREARQARGIACYKTFIRGLLDITDNRVGETIEHPPEVVRFDEDDPYLVVAADKGTATFSDIANGISQEYGFWLDDAFASGGSAGYDHKIMGITARGAWEGVKRHFREIGRDIQSEPFTVVGIGDMAGDVFGNGMLLSEHIQLLAAFNHMHIFIDPNPDPAVSFAERKRLFELPRSSWTDYDESLISAGGGLYERSAKIIDLSDAARAALGIEARRLAPAALIHQILRAPVDLLWNGGIGTYVKARAESHAQVGDRANDGLRVDGRDLRCKVVGEGGNLGLTQAGRVEYALAGGRINTDAIDNSGGVDSSDLEVNIKIALGTVEVAGALTREDRNALLEQMTPEVIELVLATNYLQTQQISLMESDAVARLEEQVSFIRSLERDGWLDRRLERLPDDEAVEERLRSRQGLTRPELAVLISYMKIALADSVLTGTLPDDPYLEGVLEAGFPSALSARFPDAVAGHRLKRELITTLLTNQMVDRLGITTAHRLPAGFGARMDAAVRAYVLADTWLGGEALFSEIDALDNVISSEAQYDLHKIVTALLKHAMSWLLGTPTIDGDLATLVARYQDSARRLLAELPSYLAGAYAERWQAEKQRWVAAGLDETLADRIACADAGGGIMDIVCLAEAHDRDVFEVAGIYFALGTELGVVWLQDAIHGLPADGRWAALARASLRGDSYRIHEQIVAQVLDVPGDDPLAEWRAAHERTLAFIGARMDELRGIEQPGHEHLTVAVRDMSRLATARPTTLGGAA</sequence>
<dbReference type="PANTHER" id="PTHR43403">
    <property type="entry name" value="NAD-SPECIFIC GLUTAMATE DEHYDROGENASE"/>
    <property type="match status" value="1"/>
</dbReference>
<keyword evidence="8" id="KW-1185">Reference proteome</keyword>
<dbReference type="InterPro" id="IPR007780">
    <property type="entry name" value="NAD_Glu_DH_bac"/>
</dbReference>
<evidence type="ECO:0000259" key="3">
    <source>
        <dbReference type="Pfam" id="PF21074"/>
    </source>
</evidence>
<dbReference type="RefSeq" id="WP_380691893.1">
    <property type="nucleotide sequence ID" value="NZ_JBHRSS010000010.1"/>
</dbReference>
<dbReference type="PANTHER" id="PTHR43403:SF1">
    <property type="entry name" value="NAD-SPECIFIC GLUTAMATE DEHYDROGENASE"/>
    <property type="match status" value="1"/>
</dbReference>
<dbReference type="InterPro" id="IPR049064">
    <property type="entry name" value="NAD_Glu_DH_ACT3"/>
</dbReference>
<dbReference type="Gene3D" id="3.40.50.720">
    <property type="entry name" value="NAD(P)-binding Rossmann-like Domain"/>
    <property type="match status" value="1"/>
</dbReference>
<dbReference type="Pfam" id="PF21077">
    <property type="entry name" value="GDH_ACT3"/>
    <property type="match status" value="1"/>
</dbReference>
<dbReference type="Pfam" id="PF05088">
    <property type="entry name" value="Bac_GDH_CD"/>
    <property type="match status" value="1"/>
</dbReference>
<dbReference type="Proteomes" id="UP001595462">
    <property type="component" value="Unassembled WGS sequence"/>
</dbReference>
<gene>
    <name evidence="7" type="ORF">ACFOSU_20525</name>
</gene>
<name>A0ABV7EU08_9GAMM</name>
<evidence type="ECO:0000313" key="8">
    <source>
        <dbReference type="Proteomes" id="UP001595462"/>
    </source>
</evidence>
<feature type="domain" description="NAD-glutamate dehydrogenase ACT2" evidence="5">
    <location>
        <begin position="400"/>
        <end position="488"/>
    </location>
</feature>
<comment type="caution">
    <text evidence="7">The sequence shown here is derived from an EMBL/GenBank/DDBJ whole genome shotgun (WGS) entry which is preliminary data.</text>
</comment>
<dbReference type="InterPro" id="IPR036291">
    <property type="entry name" value="NAD(P)-bd_dom_sf"/>
</dbReference>
<dbReference type="InterPro" id="IPR024727">
    <property type="entry name" value="NAD_Glu_DH_N_ACT1"/>
</dbReference>
<feature type="domain" description="NAD-glutamate dehydrogenase catalytic" evidence="2">
    <location>
        <begin position="723"/>
        <end position="1225"/>
    </location>
</feature>
<evidence type="ECO:0000256" key="1">
    <source>
        <dbReference type="ARBA" id="ARBA00023002"/>
    </source>
</evidence>
<evidence type="ECO:0000259" key="5">
    <source>
        <dbReference type="Pfam" id="PF21076"/>
    </source>
</evidence>
<proteinExistence type="predicted"/>
<dbReference type="InterPro" id="IPR049059">
    <property type="entry name" value="NAD_Glu_DH_HM1"/>
</dbReference>
<dbReference type="InterPro" id="IPR049056">
    <property type="entry name" value="NAD_Glu_DH_HM3"/>
</dbReference>
<keyword evidence="1" id="KW-0560">Oxidoreductase</keyword>
<dbReference type="PIRSF" id="PIRSF036761">
    <property type="entry name" value="GDH_Mll4104"/>
    <property type="match status" value="1"/>
</dbReference>
<dbReference type="InterPro" id="IPR049062">
    <property type="entry name" value="NAD_Glu_DH_ACT2"/>
</dbReference>
<dbReference type="Pfam" id="PF21074">
    <property type="entry name" value="GDH_C"/>
    <property type="match status" value="1"/>
</dbReference>
<evidence type="ECO:0000259" key="6">
    <source>
        <dbReference type="Pfam" id="PF21077"/>
    </source>
</evidence>
<dbReference type="InterPro" id="IPR046346">
    <property type="entry name" value="Aminoacid_DH-like_N_sf"/>
</dbReference>
<dbReference type="Pfam" id="PF21076">
    <property type="entry name" value="GDH_ACT2"/>
    <property type="match status" value="1"/>
</dbReference>
<protein>
    <submittedName>
        <fullName evidence="7">NAD-glutamate dehydrogenase</fullName>
    </submittedName>
</protein>
<dbReference type="InterPro" id="IPR048381">
    <property type="entry name" value="GDH_C"/>
</dbReference>
<feature type="domain" description="NAD-glutamate dehydrogenase ACT3" evidence="6">
    <location>
        <begin position="549"/>
        <end position="611"/>
    </location>
</feature>
<accession>A0ABV7EU08</accession>
<evidence type="ECO:0000259" key="2">
    <source>
        <dbReference type="Pfam" id="PF05088"/>
    </source>
</evidence>
<dbReference type="EMBL" id="JBHRSS010000010">
    <property type="protein sequence ID" value="MFC3106267.1"/>
    <property type="molecule type" value="Genomic_DNA"/>
</dbReference>
<feature type="domain" description="NAD-glutamate dehydrogenase N-terminal ACT1" evidence="4">
    <location>
        <begin position="29"/>
        <end position="156"/>
    </location>
</feature>
<reference evidence="8" key="1">
    <citation type="journal article" date="2019" name="Int. J. Syst. Evol. Microbiol.">
        <title>The Global Catalogue of Microorganisms (GCM) 10K type strain sequencing project: providing services to taxonomists for standard genome sequencing and annotation.</title>
        <authorList>
            <consortium name="The Broad Institute Genomics Platform"/>
            <consortium name="The Broad Institute Genome Sequencing Center for Infectious Disease"/>
            <person name="Wu L."/>
            <person name="Ma J."/>
        </authorList>
    </citation>
    <scope>NUCLEOTIDE SEQUENCE [LARGE SCALE GENOMIC DNA]</scope>
    <source>
        <strain evidence="8">KCTC 52640</strain>
    </source>
</reference>
<dbReference type="InterPro" id="IPR049058">
    <property type="entry name" value="NAD_Glu_DH_HM2"/>
</dbReference>
<evidence type="ECO:0000313" key="7">
    <source>
        <dbReference type="EMBL" id="MFC3106267.1"/>
    </source>
</evidence>
<dbReference type="Pfam" id="PF21078">
    <property type="entry name" value="GDH_HM3"/>
    <property type="match status" value="1"/>
</dbReference>